<sequence>MYPPEVTAQHDEKPITRCDILSWSGDTPPGCRAGRTSQPITSDTNTDAGL</sequence>
<dbReference type="HOGENOM" id="CLU_3125589_0_0_1"/>
<dbReference type="GeneID" id="5978879"/>
<dbReference type="KEGG" id="pno:SNOG_11732"/>
<name>Q0U932_PHANO</name>
<feature type="compositionally biased region" description="Polar residues" evidence="1">
    <location>
        <begin position="35"/>
        <end position="50"/>
    </location>
</feature>
<dbReference type="Proteomes" id="UP000001055">
    <property type="component" value="Unassembled WGS sequence"/>
</dbReference>
<dbReference type="EMBL" id="CH445344">
    <property type="protein sequence ID" value="EAT80776.1"/>
    <property type="molecule type" value="Genomic_DNA"/>
</dbReference>
<accession>Q0U932</accession>
<organism evidence="2 3">
    <name type="scientific">Phaeosphaeria nodorum (strain SN15 / ATCC MYA-4574 / FGSC 10173)</name>
    <name type="common">Glume blotch fungus</name>
    <name type="synonym">Parastagonospora nodorum</name>
    <dbReference type="NCBI Taxonomy" id="321614"/>
    <lineage>
        <taxon>Eukaryota</taxon>
        <taxon>Fungi</taxon>
        <taxon>Dikarya</taxon>
        <taxon>Ascomycota</taxon>
        <taxon>Pezizomycotina</taxon>
        <taxon>Dothideomycetes</taxon>
        <taxon>Pleosporomycetidae</taxon>
        <taxon>Pleosporales</taxon>
        <taxon>Pleosporineae</taxon>
        <taxon>Phaeosphaeriaceae</taxon>
        <taxon>Parastagonospora</taxon>
    </lineage>
</organism>
<protein>
    <submittedName>
        <fullName evidence="2">Uncharacterized protein</fullName>
    </submittedName>
</protein>
<gene>
    <name evidence="2" type="ORF">SNOG_11732</name>
</gene>
<feature type="region of interest" description="Disordered" evidence="1">
    <location>
        <begin position="19"/>
        <end position="50"/>
    </location>
</feature>
<dbReference type="AlphaFoldDB" id="Q0U932"/>
<evidence type="ECO:0000313" key="3">
    <source>
        <dbReference type="Proteomes" id="UP000001055"/>
    </source>
</evidence>
<reference evidence="3" key="1">
    <citation type="journal article" date="2007" name="Plant Cell">
        <title>Dothideomycete-plant interactions illuminated by genome sequencing and EST analysis of the wheat pathogen Stagonospora nodorum.</title>
        <authorList>
            <person name="Hane J.K."/>
            <person name="Lowe R.G."/>
            <person name="Solomon P.S."/>
            <person name="Tan K.C."/>
            <person name="Schoch C.L."/>
            <person name="Spatafora J.W."/>
            <person name="Crous P.W."/>
            <person name="Kodira C."/>
            <person name="Birren B.W."/>
            <person name="Galagan J.E."/>
            <person name="Torriani S.F."/>
            <person name="McDonald B.A."/>
            <person name="Oliver R.P."/>
        </authorList>
    </citation>
    <scope>NUCLEOTIDE SEQUENCE [LARGE SCALE GENOMIC DNA]</scope>
    <source>
        <strain evidence="3">SN15 / ATCC MYA-4574 / FGSC 10173</strain>
    </source>
</reference>
<proteinExistence type="predicted"/>
<evidence type="ECO:0000256" key="1">
    <source>
        <dbReference type="SAM" id="MobiDB-lite"/>
    </source>
</evidence>
<dbReference type="InParanoid" id="Q0U932"/>
<evidence type="ECO:0000313" key="2">
    <source>
        <dbReference type="EMBL" id="EAT80776.1"/>
    </source>
</evidence>
<dbReference type="RefSeq" id="XP_001801971.1">
    <property type="nucleotide sequence ID" value="XM_001801919.1"/>
</dbReference>